<dbReference type="Proteomes" id="UP000215199">
    <property type="component" value="Unassembled WGS sequence"/>
</dbReference>
<dbReference type="InterPro" id="IPR000835">
    <property type="entry name" value="HTH_MarR-typ"/>
</dbReference>
<proteinExistence type="predicted"/>
<name>A0A229TBB3_9PSEU</name>
<gene>
    <name evidence="3" type="ORF">CF165_13625</name>
</gene>
<dbReference type="GO" id="GO:0003700">
    <property type="term" value="F:DNA-binding transcription factor activity"/>
    <property type="evidence" value="ECO:0007669"/>
    <property type="project" value="InterPro"/>
</dbReference>
<keyword evidence="4" id="KW-1185">Reference proteome</keyword>
<dbReference type="EMBL" id="NMUL01000010">
    <property type="protein sequence ID" value="OXM68532.1"/>
    <property type="molecule type" value="Genomic_DNA"/>
</dbReference>
<dbReference type="PROSITE" id="PS50995">
    <property type="entry name" value="HTH_MARR_2"/>
    <property type="match status" value="1"/>
</dbReference>
<feature type="domain" description="HTH marR-type" evidence="2">
    <location>
        <begin position="20"/>
        <end position="155"/>
    </location>
</feature>
<organism evidence="3 4">
    <name type="scientific">Amycolatopsis vastitatis</name>
    <dbReference type="NCBI Taxonomy" id="1905142"/>
    <lineage>
        <taxon>Bacteria</taxon>
        <taxon>Bacillati</taxon>
        <taxon>Actinomycetota</taxon>
        <taxon>Actinomycetes</taxon>
        <taxon>Pseudonocardiales</taxon>
        <taxon>Pseudonocardiaceae</taxon>
        <taxon>Amycolatopsis</taxon>
    </lineage>
</organism>
<dbReference type="InterPro" id="IPR036388">
    <property type="entry name" value="WH-like_DNA-bd_sf"/>
</dbReference>
<dbReference type="AlphaFoldDB" id="A0A229TBB3"/>
<reference evidence="4" key="1">
    <citation type="submission" date="2017-07" db="EMBL/GenBank/DDBJ databases">
        <title>Comparative genome mining reveals phylogenetic distribution patterns of secondary metabolites in Amycolatopsis.</title>
        <authorList>
            <person name="Adamek M."/>
            <person name="Alanjary M."/>
            <person name="Sales-Ortells H."/>
            <person name="Goodfellow M."/>
            <person name="Bull A.T."/>
            <person name="Kalinowski J."/>
            <person name="Ziemert N."/>
        </authorList>
    </citation>
    <scope>NUCLEOTIDE SEQUENCE [LARGE SCALE GENOMIC DNA]</scope>
    <source>
        <strain evidence="4">H5</strain>
    </source>
</reference>
<dbReference type="InterPro" id="IPR039422">
    <property type="entry name" value="MarR/SlyA-like"/>
</dbReference>
<dbReference type="SMART" id="SM00347">
    <property type="entry name" value="HTH_MARR"/>
    <property type="match status" value="1"/>
</dbReference>
<evidence type="ECO:0000313" key="3">
    <source>
        <dbReference type="EMBL" id="OXM68532.1"/>
    </source>
</evidence>
<dbReference type="SUPFAM" id="SSF46785">
    <property type="entry name" value="Winged helix' DNA-binding domain"/>
    <property type="match status" value="1"/>
</dbReference>
<dbReference type="PANTHER" id="PTHR33164">
    <property type="entry name" value="TRANSCRIPTIONAL REGULATOR, MARR FAMILY"/>
    <property type="match status" value="1"/>
</dbReference>
<evidence type="ECO:0000256" key="1">
    <source>
        <dbReference type="SAM" id="MobiDB-lite"/>
    </source>
</evidence>
<dbReference type="RefSeq" id="WP_093947854.1">
    <property type="nucleotide sequence ID" value="NZ_NMUL01000010.1"/>
</dbReference>
<evidence type="ECO:0000313" key="4">
    <source>
        <dbReference type="Proteomes" id="UP000215199"/>
    </source>
</evidence>
<feature type="region of interest" description="Disordered" evidence="1">
    <location>
        <begin position="1"/>
        <end position="20"/>
    </location>
</feature>
<dbReference type="GO" id="GO:0006950">
    <property type="term" value="P:response to stress"/>
    <property type="evidence" value="ECO:0007669"/>
    <property type="project" value="TreeGrafter"/>
</dbReference>
<sequence length="173" mass="19078">MKTGDTQAHRAGSGDPASPPSTLLYLVKQVELSVRAGLDALVRPADITTLQYTALTVLERHPDLTAARLARHSFVTDQSMADMVTTLLNRGLIERHRDPADRRRLVIALTPAGQRLLDGLRPQVAALQDHMLSLLSDGQAVELQRSLELCRRALLEDRVESDPPPRPADENPR</sequence>
<dbReference type="InterPro" id="IPR036390">
    <property type="entry name" value="WH_DNA-bd_sf"/>
</dbReference>
<dbReference type="Gene3D" id="1.10.10.10">
    <property type="entry name" value="Winged helix-like DNA-binding domain superfamily/Winged helix DNA-binding domain"/>
    <property type="match status" value="1"/>
</dbReference>
<evidence type="ECO:0000259" key="2">
    <source>
        <dbReference type="PROSITE" id="PS50995"/>
    </source>
</evidence>
<dbReference type="OrthoDB" id="3177763at2"/>
<dbReference type="Pfam" id="PF12802">
    <property type="entry name" value="MarR_2"/>
    <property type="match status" value="1"/>
</dbReference>
<comment type="caution">
    <text evidence="3">The sequence shown here is derived from an EMBL/GenBank/DDBJ whole genome shotgun (WGS) entry which is preliminary data.</text>
</comment>
<accession>A0A229TBB3</accession>
<dbReference type="PANTHER" id="PTHR33164:SF43">
    <property type="entry name" value="HTH-TYPE TRANSCRIPTIONAL REPRESSOR YETL"/>
    <property type="match status" value="1"/>
</dbReference>
<protein>
    <submittedName>
        <fullName evidence="3">MarR family transcriptional regulator</fullName>
    </submittedName>
</protein>